<keyword evidence="3" id="KW-1185">Reference proteome</keyword>
<evidence type="ECO:0000313" key="2">
    <source>
        <dbReference type="EMBL" id="NNJ16167.1"/>
    </source>
</evidence>
<feature type="region of interest" description="Disordered" evidence="1">
    <location>
        <begin position="1"/>
        <end position="21"/>
    </location>
</feature>
<reference evidence="2 3" key="1">
    <citation type="journal article" date="2013" name="Genome Announc.">
        <title>Genome Sequence of Naphthalene-Degrading Soil Bacterium Pseudomonas putida CSV86.</title>
        <authorList>
            <person name="Phale P.S."/>
            <person name="Paliwal V."/>
            <person name="Raju S.C."/>
            <person name="Modak A."/>
            <person name="Purohit H.J."/>
        </authorList>
    </citation>
    <scope>NUCLEOTIDE SEQUENCE [LARGE SCALE GENOMIC DNA]</scope>
    <source>
        <strain evidence="2 3">CSV86</strain>
    </source>
</reference>
<protein>
    <submittedName>
        <fullName evidence="2">Uncharacterized protein</fullName>
    </submittedName>
</protein>
<dbReference type="EMBL" id="AMWJ02000002">
    <property type="protein sequence ID" value="NNJ16167.1"/>
    <property type="molecule type" value="Genomic_DNA"/>
</dbReference>
<evidence type="ECO:0000313" key="3">
    <source>
        <dbReference type="Proteomes" id="UP000010448"/>
    </source>
</evidence>
<dbReference type="InterPro" id="IPR010069">
    <property type="entry name" value="CdiA_FHA1_rpt"/>
</dbReference>
<proteinExistence type="predicted"/>
<comment type="caution">
    <text evidence="2">The sequence shown here is derived from an EMBL/GenBank/DDBJ whole genome shotgun (WGS) entry which is preliminary data.</text>
</comment>
<gene>
    <name evidence="2" type="ORF">CSV86_013500</name>
</gene>
<name>A0A7K4EEV7_9PSED</name>
<dbReference type="NCBIfam" id="TIGR01731">
    <property type="entry name" value="fil_hemag_20aa"/>
    <property type="match status" value="4"/>
</dbReference>
<organism evidence="2 3">
    <name type="scientific">Pseudomonas bharatica CSV86</name>
    <dbReference type="NCBI Taxonomy" id="1005395"/>
    <lineage>
        <taxon>Bacteria</taxon>
        <taxon>Pseudomonadati</taxon>
        <taxon>Pseudomonadota</taxon>
        <taxon>Gammaproteobacteria</taxon>
        <taxon>Pseudomonadales</taxon>
        <taxon>Pseudomonadaceae</taxon>
        <taxon>Pseudomonas</taxon>
        <taxon>Pseudomonas bharatica</taxon>
    </lineage>
</organism>
<dbReference type="AlphaFoldDB" id="A0A7K4EEV7"/>
<dbReference type="Proteomes" id="UP000010448">
    <property type="component" value="Unassembled WGS sequence"/>
</dbReference>
<dbReference type="RefSeq" id="WP_170394783.1">
    <property type="nucleotide sequence ID" value="NZ_AMWJ02000002.1"/>
</dbReference>
<sequence length="174" mass="17440">MAGGSTPRPVAVEQPRSVDNRGGEISSQLAFLLAAAALDNGSGKLLSEQGLTLRIARCWTTPGAGLAPRLDIRAGSLVNPSGSLSSSGAIDLLVDGALDNQGGKLLADSAAIRVGSLDNRLGLVQSDTRLAITSVGGVDNARAPCSPGRASSSAPPAWTTLAAASMAWPISPSI</sequence>
<accession>A0A7K4EEV7</accession>
<evidence type="ECO:0000256" key="1">
    <source>
        <dbReference type="SAM" id="MobiDB-lite"/>
    </source>
</evidence>